<reference evidence="2" key="1">
    <citation type="journal article" date="2022" name="Nat. Commun.">
        <title>Chromosome evolution and the genetic basis of agronomically important traits in greater yam.</title>
        <authorList>
            <person name="Bredeson J.V."/>
            <person name="Lyons J.B."/>
            <person name="Oniyinde I.O."/>
            <person name="Okereke N.R."/>
            <person name="Kolade O."/>
            <person name="Nnabue I."/>
            <person name="Nwadili C.O."/>
            <person name="Hribova E."/>
            <person name="Parker M."/>
            <person name="Nwogha J."/>
            <person name="Shu S."/>
            <person name="Carlson J."/>
            <person name="Kariba R."/>
            <person name="Muthemba S."/>
            <person name="Knop K."/>
            <person name="Barton G.J."/>
            <person name="Sherwood A.V."/>
            <person name="Lopez-Montes A."/>
            <person name="Asiedu R."/>
            <person name="Jamnadass R."/>
            <person name="Muchugi A."/>
            <person name="Goodstein D."/>
            <person name="Egesi C.N."/>
            <person name="Featherston J."/>
            <person name="Asfaw A."/>
            <person name="Simpson G.G."/>
            <person name="Dolezel J."/>
            <person name="Hendre P.S."/>
            <person name="Van Deynze A."/>
            <person name="Kumar P.L."/>
            <person name="Obidiegwu J.E."/>
            <person name="Bhattacharjee R."/>
            <person name="Rokhsar D.S."/>
        </authorList>
    </citation>
    <scope>NUCLEOTIDE SEQUENCE [LARGE SCALE GENOMIC DNA]</scope>
    <source>
        <strain evidence="2">cv. TDa95/00328</strain>
    </source>
</reference>
<sequence length="884" mass="96434">MDYLDDMNDVRLKPRLLRSLLRDRLPDEKQLSPGPSELATVLCDVKTYGLLSERAPAPAADPKLMESWKLAVDEWVDRLMSLISSKMPDKCWAGTCLLGVTCEECSSERLIGSYSVWFQQLLLNLQPLSSSQFVKVASCASLADLFTRLVAYSSVKKDATSLAGKLVQPVLQLLSEDDNASLEGALQLLNTLTSIFPSSIHRHYDNVESALVSIILSGRCNADVSMKVACCLALLPKVKGDEDTWSLMMRRILISINMLLNDAFQGLEEETKSTEIMRLLVPPGKDPPPPLGDQLLIEGIPEQTTKRLHDILIPRISTLMYCCCKMLTNPYPIQVVIPIRALLALVGRVLQQDGSLHQKLLPFTTSLHQELLCSELSFLHSNSLDLLIAIIKGVRSQLLPHAANVVRLVTEYFRRAVLAPIRIKLYSIIQILLISMGVGMALYLTQEVISNAFADLNDHPVCGLPSSNTNSAKVVSEVSGQSTSRKRKHGHGASMEHPNGIDLEAEAASRKLAAPHAVKIAALRALEALLTVGGSLRSEFWRSDVDLLLITVATNACDAGWASECKLALPTDEPASSRTDFQLASLKALLASLLSSAHVRPPYLSQGLELFRRGKQETGTELAVFCTHALLALEVLIHPRALPLVDFPVAKTSINDGFNSIHQKSISLSNQKLNMPPFPRGNIEAISDLEDDELYSSWLRSEEEAPVGDDQLGADIMDTEQLVKHPIVDSERNAEPVDRAPVPPHTIDVEIREVVSTNTSKSQELSHNNSADHAWDDASCLVPAAALPNTNELEAGNREAPIGNTANLMKDVESTPTGSGTVLNRNEMVTSAPSNVMNHLEDGSSAPEKMSITSKGKGSVPLYNLDSESSDSLPDIVDDDPDSD</sequence>
<proteinExistence type="predicted"/>
<gene>
    <name evidence="1" type="ORF">IHE45_05G213000</name>
</gene>
<accession>A0ACB7W938</accession>
<protein>
    <submittedName>
        <fullName evidence="1">Pre-rRNA-processing protein RIX1 N-terminal protein</fullName>
    </submittedName>
</protein>
<organism evidence="1 2">
    <name type="scientific">Dioscorea alata</name>
    <name type="common">Purple yam</name>
    <dbReference type="NCBI Taxonomy" id="55571"/>
    <lineage>
        <taxon>Eukaryota</taxon>
        <taxon>Viridiplantae</taxon>
        <taxon>Streptophyta</taxon>
        <taxon>Embryophyta</taxon>
        <taxon>Tracheophyta</taxon>
        <taxon>Spermatophyta</taxon>
        <taxon>Magnoliopsida</taxon>
        <taxon>Liliopsida</taxon>
        <taxon>Dioscoreales</taxon>
        <taxon>Dioscoreaceae</taxon>
        <taxon>Dioscorea</taxon>
    </lineage>
</organism>
<dbReference type="Proteomes" id="UP000827976">
    <property type="component" value="Chromosome 5"/>
</dbReference>
<keyword evidence="2" id="KW-1185">Reference proteome</keyword>
<name>A0ACB7W938_DIOAL</name>
<evidence type="ECO:0000313" key="2">
    <source>
        <dbReference type="Proteomes" id="UP000827976"/>
    </source>
</evidence>
<evidence type="ECO:0000313" key="1">
    <source>
        <dbReference type="EMBL" id="KAH7683900.1"/>
    </source>
</evidence>
<comment type="caution">
    <text evidence="1">The sequence shown here is derived from an EMBL/GenBank/DDBJ whole genome shotgun (WGS) entry which is preliminary data.</text>
</comment>
<dbReference type="EMBL" id="CM037015">
    <property type="protein sequence ID" value="KAH7683900.1"/>
    <property type="molecule type" value="Genomic_DNA"/>
</dbReference>